<accession>A0A927GAL9</accession>
<dbReference type="EMBL" id="JACWZY010000060">
    <property type="protein sequence ID" value="MBD2705533.1"/>
    <property type="molecule type" value="Genomic_DNA"/>
</dbReference>
<proteinExistence type="predicted"/>
<gene>
    <name evidence="1" type="ORF">IC229_33300</name>
</gene>
<evidence type="ECO:0000313" key="2">
    <source>
        <dbReference type="Proteomes" id="UP000598820"/>
    </source>
</evidence>
<evidence type="ECO:0008006" key="3">
    <source>
        <dbReference type="Google" id="ProtNLM"/>
    </source>
</evidence>
<name>A0A927GAL9_9BACT</name>
<dbReference type="Proteomes" id="UP000598820">
    <property type="component" value="Unassembled WGS sequence"/>
</dbReference>
<keyword evidence="2" id="KW-1185">Reference proteome</keyword>
<dbReference type="AlphaFoldDB" id="A0A927GAL9"/>
<protein>
    <recommendedName>
        <fullName evidence="3">ACT domain-containing protein</fullName>
    </recommendedName>
</protein>
<dbReference type="RefSeq" id="WP_190893047.1">
    <property type="nucleotide sequence ID" value="NZ_JACWZY010000060.1"/>
</dbReference>
<comment type="caution">
    <text evidence="1">The sequence shown here is derived from an EMBL/GenBank/DDBJ whole genome shotgun (WGS) entry which is preliminary data.</text>
</comment>
<evidence type="ECO:0000313" key="1">
    <source>
        <dbReference type="EMBL" id="MBD2705533.1"/>
    </source>
</evidence>
<organism evidence="1 2">
    <name type="scientific">Spirosoma profusum</name>
    <dbReference type="NCBI Taxonomy" id="2771354"/>
    <lineage>
        <taxon>Bacteria</taxon>
        <taxon>Pseudomonadati</taxon>
        <taxon>Bacteroidota</taxon>
        <taxon>Cytophagia</taxon>
        <taxon>Cytophagales</taxon>
        <taxon>Cytophagaceae</taxon>
        <taxon>Spirosoma</taxon>
    </lineage>
</organism>
<sequence length="99" mass="11214">MSLSHQVSQQTRYEPTVRVTYRIAGFDRPNFVSDIADSVPQDDSFLIRTLAFEADGIQAMGVLTIQIQHGIQPMYNLTQRLRSVQGIAVCKNFMSDYSK</sequence>
<reference evidence="1" key="1">
    <citation type="submission" date="2020-09" db="EMBL/GenBank/DDBJ databases">
        <authorList>
            <person name="Kim M.K."/>
        </authorList>
    </citation>
    <scope>NUCLEOTIDE SEQUENCE</scope>
    <source>
        <strain evidence="1">BT702</strain>
    </source>
</reference>